<dbReference type="Proteomes" id="UP000619761">
    <property type="component" value="Unassembled WGS sequence"/>
</dbReference>
<evidence type="ECO:0000256" key="1">
    <source>
        <dbReference type="ARBA" id="ARBA00023012"/>
    </source>
</evidence>
<feature type="domain" description="HPt" evidence="3">
    <location>
        <begin position="19"/>
        <end position="114"/>
    </location>
</feature>
<dbReference type="SMART" id="SM00073">
    <property type="entry name" value="HPT"/>
    <property type="match status" value="1"/>
</dbReference>
<keyword evidence="4" id="KW-0418">Kinase</keyword>
<feature type="modified residue" description="Phosphohistidine" evidence="2">
    <location>
        <position position="58"/>
    </location>
</feature>
<keyword evidence="1" id="KW-0902">Two-component regulatory system</keyword>
<accession>A0ABQ3AUR1</accession>
<dbReference type="CDD" id="cd00088">
    <property type="entry name" value="HPT"/>
    <property type="match status" value="1"/>
</dbReference>
<proteinExistence type="predicted"/>
<comment type="caution">
    <text evidence="4">The sequence shown here is derived from an EMBL/GenBank/DDBJ whole genome shotgun (WGS) entry which is preliminary data.</text>
</comment>
<organism evidence="4 5">
    <name type="scientific">Cellvibrio zantedeschiae</name>
    <dbReference type="NCBI Taxonomy" id="1237077"/>
    <lineage>
        <taxon>Bacteria</taxon>
        <taxon>Pseudomonadati</taxon>
        <taxon>Pseudomonadota</taxon>
        <taxon>Gammaproteobacteria</taxon>
        <taxon>Cellvibrionales</taxon>
        <taxon>Cellvibrionaceae</taxon>
        <taxon>Cellvibrio</taxon>
    </lineage>
</organism>
<keyword evidence="5" id="KW-1185">Reference proteome</keyword>
<protein>
    <submittedName>
        <fullName evidence="4">Sensor histidine kinase</fullName>
    </submittedName>
</protein>
<gene>
    <name evidence="4" type="ORF">GCM10011613_10790</name>
</gene>
<dbReference type="EMBL" id="BMYZ01000001">
    <property type="protein sequence ID" value="GGY68410.1"/>
    <property type="molecule type" value="Genomic_DNA"/>
</dbReference>
<dbReference type="PROSITE" id="PS50894">
    <property type="entry name" value="HPT"/>
    <property type="match status" value="1"/>
</dbReference>
<keyword evidence="2" id="KW-0597">Phosphoprotein</keyword>
<evidence type="ECO:0000313" key="4">
    <source>
        <dbReference type="EMBL" id="GGY68410.1"/>
    </source>
</evidence>
<sequence length="114" mass="12897">MNDPQHLDYDALNALKEVMEDDFGFLIETYLKDSSDRLVALHELVKSENADLIRRTAHSFKGSSSNLGAVFLASLCSVVERNALDQKFFTLPEDVSRIEAEFLIVKQKMLDFLG</sequence>
<dbReference type="InterPro" id="IPR036641">
    <property type="entry name" value="HPT_dom_sf"/>
</dbReference>
<dbReference type="SUPFAM" id="SSF47226">
    <property type="entry name" value="Histidine-containing phosphotransfer domain, HPT domain"/>
    <property type="match status" value="1"/>
</dbReference>
<dbReference type="GO" id="GO:0016301">
    <property type="term" value="F:kinase activity"/>
    <property type="evidence" value="ECO:0007669"/>
    <property type="project" value="UniProtKB-KW"/>
</dbReference>
<dbReference type="RefSeq" id="WP_189416545.1">
    <property type="nucleotide sequence ID" value="NZ_BMYZ01000001.1"/>
</dbReference>
<evidence type="ECO:0000313" key="5">
    <source>
        <dbReference type="Proteomes" id="UP000619761"/>
    </source>
</evidence>
<reference evidence="5" key="1">
    <citation type="journal article" date="2019" name="Int. J. Syst. Evol. Microbiol.">
        <title>The Global Catalogue of Microorganisms (GCM) 10K type strain sequencing project: providing services to taxonomists for standard genome sequencing and annotation.</title>
        <authorList>
            <consortium name="The Broad Institute Genomics Platform"/>
            <consortium name="The Broad Institute Genome Sequencing Center for Infectious Disease"/>
            <person name="Wu L."/>
            <person name="Ma J."/>
        </authorList>
    </citation>
    <scope>NUCLEOTIDE SEQUENCE [LARGE SCALE GENOMIC DNA]</scope>
    <source>
        <strain evidence="5">KCTC 32239</strain>
    </source>
</reference>
<dbReference type="InterPro" id="IPR008207">
    <property type="entry name" value="Sig_transdc_His_kin_Hpt_dom"/>
</dbReference>
<evidence type="ECO:0000256" key="2">
    <source>
        <dbReference type="PROSITE-ProRule" id="PRU00110"/>
    </source>
</evidence>
<keyword evidence="4" id="KW-0808">Transferase</keyword>
<evidence type="ECO:0000259" key="3">
    <source>
        <dbReference type="PROSITE" id="PS50894"/>
    </source>
</evidence>
<dbReference type="Pfam" id="PF01627">
    <property type="entry name" value="Hpt"/>
    <property type="match status" value="1"/>
</dbReference>
<dbReference type="Gene3D" id="1.20.120.160">
    <property type="entry name" value="HPT domain"/>
    <property type="match status" value="1"/>
</dbReference>
<name>A0ABQ3AUR1_9GAMM</name>